<evidence type="ECO:0000256" key="1">
    <source>
        <dbReference type="SAM" id="MobiDB-lite"/>
    </source>
</evidence>
<feature type="region of interest" description="Disordered" evidence="1">
    <location>
        <begin position="213"/>
        <end position="238"/>
    </location>
</feature>
<gene>
    <name evidence="2" type="ORF">OLEA9_A001669</name>
</gene>
<organism evidence="2 3">
    <name type="scientific">Olea europaea subsp. europaea</name>
    <dbReference type="NCBI Taxonomy" id="158383"/>
    <lineage>
        <taxon>Eukaryota</taxon>
        <taxon>Viridiplantae</taxon>
        <taxon>Streptophyta</taxon>
        <taxon>Embryophyta</taxon>
        <taxon>Tracheophyta</taxon>
        <taxon>Spermatophyta</taxon>
        <taxon>Magnoliopsida</taxon>
        <taxon>eudicotyledons</taxon>
        <taxon>Gunneridae</taxon>
        <taxon>Pentapetalae</taxon>
        <taxon>asterids</taxon>
        <taxon>lamiids</taxon>
        <taxon>Lamiales</taxon>
        <taxon>Oleaceae</taxon>
        <taxon>Oleeae</taxon>
        <taxon>Olea</taxon>
    </lineage>
</organism>
<feature type="region of interest" description="Disordered" evidence="1">
    <location>
        <begin position="66"/>
        <end position="149"/>
    </location>
</feature>
<reference evidence="2 3" key="1">
    <citation type="submission" date="2019-12" db="EMBL/GenBank/DDBJ databases">
        <authorList>
            <person name="Alioto T."/>
            <person name="Alioto T."/>
            <person name="Gomez Garrido J."/>
        </authorList>
    </citation>
    <scope>NUCLEOTIDE SEQUENCE [LARGE SCALE GENOMIC DNA]</scope>
</reference>
<feature type="region of interest" description="Disordered" evidence="1">
    <location>
        <begin position="298"/>
        <end position="326"/>
    </location>
</feature>
<keyword evidence="3" id="KW-1185">Reference proteome</keyword>
<name>A0A8S0TQ79_OLEEU</name>
<proteinExistence type="predicted"/>
<protein>
    <submittedName>
        <fullName evidence="2">Uncharacterized protein</fullName>
    </submittedName>
</protein>
<comment type="caution">
    <text evidence="2">The sequence shown here is derived from an EMBL/GenBank/DDBJ whole genome shotgun (WGS) entry which is preliminary data.</text>
</comment>
<accession>A0A8S0TQ79</accession>
<evidence type="ECO:0000313" key="3">
    <source>
        <dbReference type="Proteomes" id="UP000594638"/>
    </source>
</evidence>
<dbReference type="Proteomes" id="UP000594638">
    <property type="component" value="Unassembled WGS sequence"/>
</dbReference>
<dbReference type="AlphaFoldDB" id="A0A8S0TQ79"/>
<feature type="compositionally biased region" description="Polar residues" evidence="1">
    <location>
        <begin position="138"/>
        <end position="149"/>
    </location>
</feature>
<sequence length="326" mass="34966">MFSCDYRNLILQLHVYATLLPTDEEAEQPYFSTLVPYDDPPMPVLDNIVRTVLTLQFHSLHVDSGVSRLSGKQDLDDRVRSGGSGDGETSGDDESDGQSGSDHDDDDSEDRDGDDSEDIGVSSTPLVAPIPSPVRGPTTHTRPVGTSASSLTRGKVEELLLDQRILFKMRLRIVKLEIQQYVTSECTGLREFIAALVAPPVPTIAPGSTGTIVEPGLSVRSPQDVHGRGTDPLPTPIDMGVDTGRSQPLDGAYSAPCTDEEYLLVETKDLPHGATTEPSYAAGVSDVEFDDYNVTDGEGVADVPVPAPVPEVGGRVPTTRRRSAQL</sequence>
<evidence type="ECO:0000313" key="2">
    <source>
        <dbReference type="EMBL" id="CAA3008212.1"/>
    </source>
</evidence>
<feature type="compositionally biased region" description="Low complexity" evidence="1">
    <location>
        <begin position="298"/>
        <end position="317"/>
    </location>
</feature>
<dbReference type="Gramene" id="OE9A001669T1">
    <property type="protein sequence ID" value="OE9A001669C1"/>
    <property type="gene ID" value="OE9A001669"/>
</dbReference>
<feature type="compositionally biased region" description="Basic and acidic residues" evidence="1">
    <location>
        <begin position="71"/>
        <end position="80"/>
    </location>
</feature>
<dbReference type="EMBL" id="CACTIH010007292">
    <property type="protein sequence ID" value="CAA3008212.1"/>
    <property type="molecule type" value="Genomic_DNA"/>
</dbReference>
<feature type="compositionally biased region" description="Acidic residues" evidence="1">
    <location>
        <begin position="103"/>
        <end position="118"/>
    </location>
</feature>